<protein>
    <submittedName>
        <fullName evidence="2">Uncharacterized protein</fullName>
    </submittedName>
</protein>
<gene>
    <name evidence="2" type="ORF">CU103_22650</name>
</gene>
<proteinExistence type="predicted"/>
<dbReference type="EMBL" id="PGGM01000012">
    <property type="protein sequence ID" value="PSH61610.1"/>
    <property type="molecule type" value="Genomic_DNA"/>
</dbReference>
<name>A0A2P7B5A9_9HYPH</name>
<organism evidence="2 3">
    <name type="scientific">Phyllobacterium sophorae</name>
    <dbReference type="NCBI Taxonomy" id="1520277"/>
    <lineage>
        <taxon>Bacteria</taxon>
        <taxon>Pseudomonadati</taxon>
        <taxon>Pseudomonadota</taxon>
        <taxon>Alphaproteobacteria</taxon>
        <taxon>Hyphomicrobiales</taxon>
        <taxon>Phyllobacteriaceae</taxon>
        <taxon>Phyllobacterium</taxon>
    </lineage>
</organism>
<keyword evidence="1" id="KW-1133">Transmembrane helix</keyword>
<evidence type="ECO:0000313" key="3">
    <source>
        <dbReference type="Proteomes" id="UP000241764"/>
    </source>
</evidence>
<keyword evidence="3" id="KW-1185">Reference proteome</keyword>
<accession>A0A2P7B5A9</accession>
<dbReference type="AlphaFoldDB" id="A0A2P7B5A9"/>
<feature type="transmembrane region" description="Helical" evidence="1">
    <location>
        <begin position="31"/>
        <end position="53"/>
    </location>
</feature>
<dbReference type="Proteomes" id="UP000241764">
    <property type="component" value="Unassembled WGS sequence"/>
</dbReference>
<reference evidence="3" key="1">
    <citation type="submission" date="2017-11" db="EMBL/GenBank/DDBJ databases">
        <authorList>
            <person name="Kuznetsova I."/>
            <person name="Sazanova A."/>
            <person name="Chirak E."/>
            <person name="Safronova V."/>
            <person name="Willems A."/>
        </authorList>
    </citation>
    <scope>NUCLEOTIDE SEQUENCE [LARGE SCALE GENOMIC DNA]</scope>
    <source>
        <strain evidence="3">CCBAU 03422</strain>
    </source>
</reference>
<evidence type="ECO:0000256" key="1">
    <source>
        <dbReference type="SAM" id="Phobius"/>
    </source>
</evidence>
<comment type="caution">
    <text evidence="2">The sequence shown here is derived from an EMBL/GenBank/DDBJ whole genome shotgun (WGS) entry which is preliminary data.</text>
</comment>
<evidence type="ECO:0000313" key="2">
    <source>
        <dbReference type="EMBL" id="PSH61610.1"/>
    </source>
</evidence>
<sequence length="61" mass="6831">MSSKDDNEQFKVKAKWADLSPRPRVVYGTRLFGIGKICVAIAILIMLALAFHLDPILSKPF</sequence>
<keyword evidence="1" id="KW-0812">Transmembrane</keyword>
<dbReference type="RefSeq" id="WP_106666286.1">
    <property type="nucleotide sequence ID" value="NZ_PGGM01000012.1"/>
</dbReference>
<keyword evidence="1" id="KW-0472">Membrane</keyword>